<evidence type="ECO:0000256" key="1">
    <source>
        <dbReference type="SAM" id="SignalP"/>
    </source>
</evidence>
<accession>A0ABT3NQX2</accession>
<feature type="chain" id="PRO_5046075152" evidence="1">
    <location>
        <begin position="21"/>
        <end position="174"/>
    </location>
</feature>
<sequence>MRTKAFLTLLLLAGACAPLPQENVVYLPADAVPGAGDPTRSAITSVAGGFDVRGRPLGTLADAARNIANLEYLTENTSMNNPALDSTPVNLPLQLRTARREWRQALGIPADAPPQLVVNQYYGAARSLETTGASPISLAALQARPVMPATAAAAALAGEAVRGRGAGAPVGSVR</sequence>
<gene>
    <name evidence="2" type="ORF">OF850_02835</name>
</gene>
<keyword evidence="1" id="KW-0732">Signal</keyword>
<dbReference type="Proteomes" id="UP001526430">
    <property type="component" value="Unassembled WGS sequence"/>
</dbReference>
<evidence type="ECO:0000313" key="2">
    <source>
        <dbReference type="EMBL" id="MCW8084551.1"/>
    </source>
</evidence>
<proteinExistence type="predicted"/>
<keyword evidence="3" id="KW-1185">Reference proteome</keyword>
<organism evidence="2 3">
    <name type="scientific">Sabulicella glaciei</name>
    <dbReference type="NCBI Taxonomy" id="2984948"/>
    <lineage>
        <taxon>Bacteria</taxon>
        <taxon>Pseudomonadati</taxon>
        <taxon>Pseudomonadota</taxon>
        <taxon>Alphaproteobacteria</taxon>
        <taxon>Acetobacterales</taxon>
        <taxon>Acetobacteraceae</taxon>
        <taxon>Sabulicella</taxon>
    </lineage>
</organism>
<protein>
    <submittedName>
        <fullName evidence="2">Uncharacterized protein</fullName>
    </submittedName>
</protein>
<dbReference type="RefSeq" id="WP_301588190.1">
    <property type="nucleotide sequence ID" value="NZ_JAPFQI010000001.1"/>
</dbReference>
<evidence type="ECO:0000313" key="3">
    <source>
        <dbReference type="Proteomes" id="UP001526430"/>
    </source>
</evidence>
<dbReference type="PROSITE" id="PS51257">
    <property type="entry name" value="PROKAR_LIPOPROTEIN"/>
    <property type="match status" value="1"/>
</dbReference>
<comment type="caution">
    <text evidence="2">The sequence shown here is derived from an EMBL/GenBank/DDBJ whole genome shotgun (WGS) entry which is preliminary data.</text>
</comment>
<reference evidence="2 3" key="1">
    <citation type="submission" date="2022-10" db="EMBL/GenBank/DDBJ databases">
        <title>Roseococcus glaciei nov., sp. nov., isolated from glacier.</title>
        <authorList>
            <person name="Liu Q."/>
            <person name="Xin Y.-H."/>
        </authorList>
    </citation>
    <scope>NUCLEOTIDE SEQUENCE [LARGE SCALE GENOMIC DNA]</scope>
    <source>
        <strain evidence="2 3">MDT2-1-1</strain>
    </source>
</reference>
<dbReference type="EMBL" id="JAPFQI010000001">
    <property type="protein sequence ID" value="MCW8084551.1"/>
    <property type="molecule type" value="Genomic_DNA"/>
</dbReference>
<name>A0ABT3NQX2_9PROT</name>
<feature type="signal peptide" evidence="1">
    <location>
        <begin position="1"/>
        <end position="20"/>
    </location>
</feature>